<evidence type="ECO:0000313" key="1">
    <source>
        <dbReference type="EMBL" id="MDP9680048.1"/>
    </source>
</evidence>
<keyword evidence="2" id="KW-1185">Reference proteome</keyword>
<gene>
    <name evidence="1" type="ORF">J2S47_000550</name>
</gene>
<reference evidence="1 2" key="1">
    <citation type="submission" date="2023-07" db="EMBL/GenBank/DDBJ databases">
        <title>Sequencing the genomes of 1000 actinobacteria strains.</title>
        <authorList>
            <person name="Klenk H.-P."/>
        </authorList>
    </citation>
    <scope>NUCLEOTIDE SEQUENCE [LARGE SCALE GENOMIC DNA]</scope>
    <source>
        <strain evidence="1 2">DSM 40229</strain>
    </source>
</reference>
<name>A0ABT9L8N3_STRGD</name>
<sequence length="43" mass="4863">MKKSPYPPSLSRRFLATVSPYMRGTTVCVTHPFSSGWFGRPQC</sequence>
<comment type="caution">
    <text evidence="1">The sequence shown here is derived from an EMBL/GenBank/DDBJ whole genome shotgun (WGS) entry which is preliminary data.</text>
</comment>
<evidence type="ECO:0000313" key="2">
    <source>
        <dbReference type="Proteomes" id="UP001231675"/>
    </source>
</evidence>
<dbReference type="EMBL" id="JAURUD010000001">
    <property type="protein sequence ID" value="MDP9680048.1"/>
    <property type="molecule type" value="Genomic_DNA"/>
</dbReference>
<protein>
    <submittedName>
        <fullName evidence="1">Uncharacterized protein</fullName>
    </submittedName>
</protein>
<organism evidence="1 2">
    <name type="scientific">Streptomyces griseoviridis</name>
    <dbReference type="NCBI Taxonomy" id="45398"/>
    <lineage>
        <taxon>Bacteria</taxon>
        <taxon>Bacillati</taxon>
        <taxon>Actinomycetota</taxon>
        <taxon>Actinomycetes</taxon>
        <taxon>Kitasatosporales</taxon>
        <taxon>Streptomycetaceae</taxon>
        <taxon>Streptomyces</taxon>
    </lineage>
</organism>
<accession>A0ABT9L8N3</accession>
<proteinExistence type="predicted"/>
<dbReference type="Proteomes" id="UP001231675">
    <property type="component" value="Unassembled WGS sequence"/>
</dbReference>